<dbReference type="GO" id="GO:0009893">
    <property type="term" value="P:positive regulation of metabolic process"/>
    <property type="evidence" value="ECO:0007669"/>
    <property type="project" value="UniProtKB-ARBA"/>
</dbReference>
<feature type="compositionally biased region" description="Low complexity" evidence="7">
    <location>
        <begin position="15"/>
        <end position="29"/>
    </location>
</feature>
<keyword evidence="4" id="KW-0238">DNA-binding</keyword>
<dbReference type="EMBL" id="JZEE01000186">
    <property type="protein sequence ID" value="KJK67603.1"/>
    <property type="molecule type" value="Genomic_DNA"/>
</dbReference>
<dbReference type="PROSITE" id="PS50048">
    <property type="entry name" value="ZN2_CY6_FUNGAL_2"/>
    <property type="match status" value="1"/>
</dbReference>
<evidence type="ECO:0000313" key="9">
    <source>
        <dbReference type="EMBL" id="KJK67603.1"/>
    </source>
</evidence>
<feature type="domain" description="Zn(2)-C6 fungal-type" evidence="8">
    <location>
        <begin position="33"/>
        <end position="63"/>
    </location>
</feature>
<dbReference type="Pfam" id="PF00172">
    <property type="entry name" value="Zn_clus"/>
    <property type="match status" value="1"/>
</dbReference>
<proteinExistence type="predicted"/>
<dbReference type="PANTHER" id="PTHR31001:SF85">
    <property type="entry name" value="ZN(II)2CYS6 TRANSCRIPTION FACTOR (EUROFUNG)"/>
    <property type="match status" value="1"/>
</dbReference>
<evidence type="ECO:0000256" key="4">
    <source>
        <dbReference type="ARBA" id="ARBA00023125"/>
    </source>
</evidence>
<reference evidence="9 10" key="1">
    <citation type="submission" date="2015-02" db="EMBL/GenBank/DDBJ databases">
        <title>Draft genome sequence of Aspergillus parasiticus SU-1.</title>
        <authorList>
            <person name="Yu J."/>
            <person name="Fedorova N."/>
            <person name="Yin Y."/>
            <person name="Losada L."/>
            <person name="Zafar N."/>
            <person name="Taujale R."/>
            <person name="Ehrlich K.C."/>
            <person name="Bhatnagar D."/>
            <person name="Cleveland T.E."/>
            <person name="Bennett J.W."/>
            <person name="Nierman W.C."/>
        </authorList>
    </citation>
    <scope>NUCLEOTIDE SEQUENCE [LARGE SCALE GENOMIC DNA]</scope>
    <source>
        <strain evidence="10">ATCC 56775 / NRRL 5862 / SRRC 143 / SU-1</strain>
    </source>
</reference>
<dbReference type="GO" id="GO:0006351">
    <property type="term" value="P:DNA-templated transcription"/>
    <property type="evidence" value="ECO:0007669"/>
    <property type="project" value="InterPro"/>
</dbReference>
<evidence type="ECO:0000259" key="8">
    <source>
        <dbReference type="PROSITE" id="PS50048"/>
    </source>
</evidence>
<evidence type="ECO:0000256" key="5">
    <source>
        <dbReference type="ARBA" id="ARBA00023163"/>
    </source>
</evidence>
<dbReference type="InterPro" id="IPR036864">
    <property type="entry name" value="Zn2-C6_fun-type_DNA-bd_sf"/>
</dbReference>
<comment type="subcellular location">
    <subcellularLocation>
        <location evidence="1">Nucleus</location>
    </subcellularLocation>
</comment>
<dbReference type="AlphaFoldDB" id="A0A0F0INZ5"/>
<keyword evidence="2" id="KW-0479">Metal-binding</keyword>
<dbReference type="SMART" id="SM00906">
    <property type="entry name" value="Fungal_trans"/>
    <property type="match status" value="1"/>
</dbReference>
<evidence type="ECO:0000256" key="2">
    <source>
        <dbReference type="ARBA" id="ARBA00022723"/>
    </source>
</evidence>
<keyword evidence="6" id="KW-0539">Nucleus</keyword>
<dbReference type="GO" id="GO:0005634">
    <property type="term" value="C:nucleus"/>
    <property type="evidence" value="ECO:0007669"/>
    <property type="project" value="UniProtKB-SubCell"/>
</dbReference>
<dbReference type="Proteomes" id="UP000033540">
    <property type="component" value="Unassembled WGS sequence"/>
</dbReference>
<keyword evidence="5" id="KW-0804">Transcription</keyword>
<dbReference type="STRING" id="1403190.A0A0F0INZ5"/>
<dbReference type="InterPro" id="IPR050613">
    <property type="entry name" value="Sec_Metabolite_Reg"/>
</dbReference>
<dbReference type="GO" id="GO:0008270">
    <property type="term" value="F:zinc ion binding"/>
    <property type="evidence" value="ECO:0007669"/>
    <property type="project" value="InterPro"/>
</dbReference>
<dbReference type="Pfam" id="PF04082">
    <property type="entry name" value="Fungal_trans"/>
    <property type="match status" value="1"/>
</dbReference>
<evidence type="ECO:0000313" key="10">
    <source>
        <dbReference type="Proteomes" id="UP000033540"/>
    </source>
</evidence>
<dbReference type="OrthoDB" id="435881at2759"/>
<keyword evidence="3" id="KW-0805">Transcription regulation</keyword>
<feature type="compositionally biased region" description="Polar residues" evidence="7">
    <location>
        <begin position="95"/>
        <end position="111"/>
    </location>
</feature>
<dbReference type="CDD" id="cd00067">
    <property type="entry name" value="GAL4"/>
    <property type="match status" value="1"/>
</dbReference>
<feature type="region of interest" description="Disordered" evidence="7">
    <location>
        <begin position="91"/>
        <end position="133"/>
    </location>
</feature>
<evidence type="ECO:0000256" key="7">
    <source>
        <dbReference type="SAM" id="MobiDB-lite"/>
    </source>
</evidence>
<dbReference type="InterPro" id="IPR007219">
    <property type="entry name" value="XnlR_reg_dom"/>
</dbReference>
<protein>
    <submittedName>
        <fullName evidence="9">Specific transcription factor domain protein</fullName>
    </submittedName>
</protein>
<dbReference type="GO" id="GO:0003677">
    <property type="term" value="F:DNA binding"/>
    <property type="evidence" value="ECO:0007669"/>
    <property type="project" value="UniProtKB-KW"/>
</dbReference>
<dbReference type="InterPro" id="IPR001138">
    <property type="entry name" value="Zn2Cys6_DnaBD"/>
</dbReference>
<evidence type="ECO:0000256" key="6">
    <source>
        <dbReference type="ARBA" id="ARBA00023242"/>
    </source>
</evidence>
<name>A0A0F0INZ5_ASPPU</name>
<dbReference type="PANTHER" id="PTHR31001">
    <property type="entry name" value="UNCHARACTERIZED TRANSCRIPTIONAL REGULATORY PROTEIN"/>
    <property type="match status" value="1"/>
</dbReference>
<dbReference type="SMART" id="SM00066">
    <property type="entry name" value="GAL4"/>
    <property type="match status" value="1"/>
</dbReference>
<comment type="caution">
    <text evidence="9">The sequence shown here is derived from an EMBL/GenBank/DDBJ whole genome shotgun (WGS) entry which is preliminary data.</text>
</comment>
<evidence type="ECO:0000256" key="1">
    <source>
        <dbReference type="ARBA" id="ARBA00004123"/>
    </source>
</evidence>
<evidence type="ECO:0000256" key="3">
    <source>
        <dbReference type="ARBA" id="ARBA00023015"/>
    </source>
</evidence>
<sequence>MSTRPVAIAPATSKTSSGSNGGNPTHPNTMSYNCQPCVRRKVKCDKTMPSCASCQKAKLECLYKAPQPPRKRKRRESEDVHQRLARYERVLQENGLLSTTEARSPSCQGTPGSVHDDGPSRTAHSGAAKTGTLVSEDGKSRYIDSRVWLDVAEMSARGLSDNEGDDQAAPMAMDLPIDDPLSATLLGVSKDLSSYHPPYPEAMKLWTIYVKNVDPLCKILHIPTTTEMIEMVSQQPNKATRAQECLVFAIYYFAVYSITDEDCMRQLERTRTSLISKHQYAMRQGLVNACWLKTTELQVLQAYVLFLVAMRTRIDPHTFWIWTGVAVRIAQRMGLHRDGENLDLPPFDVEMRRRLFWQLIPLDGYAGQVSGTGISIAPGDWDTKQPLNINDDQIYPDMKQPPNAQDGASEMIFCLTKAELSEFYARTAVKMNSVSSKGQMRDNAHLERLIDNLESDLEMRYLRYCDIINPVHILTLGIVRAAANMVRLRSQMPSLKSQKIDEAQRRELCVLAEKILDTDNALYANSDLRRFQWHIKTFFVWDAMICILNGLATEGFLSRTELDRKWEKIIVAYSNHPEIFESKGALHAVVSEMTLKAWISNPPRNSTVEPAFISTLRSQRETKGFARAHNPDKTTRHDEPAEAADFLDTFLQSPDGTDLYFDGNINYGATDWMFWDQA</sequence>
<dbReference type="SUPFAM" id="SSF57701">
    <property type="entry name" value="Zn2/Cys6 DNA-binding domain"/>
    <property type="match status" value="1"/>
</dbReference>
<dbReference type="GO" id="GO:0000981">
    <property type="term" value="F:DNA-binding transcription factor activity, RNA polymerase II-specific"/>
    <property type="evidence" value="ECO:0007669"/>
    <property type="project" value="InterPro"/>
</dbReference>
<gene>
    <name evidence="9" type="ORF">P875_00116962</name>
</gene>
<accession>A0A0F0INZ5</accession>
<organism evidence="9 10">
    <name type="scientific">Aspergillus parasiticus (strain ATCC 56775 / NRRL 5862 / SRRC 143 / SU-1)</name>
    <dbReference type="NCBI Taxonomy" id="1403190"/>
    <lineage>
        <taxon>Eukaryota</taxon>
        <taxon>Fungi</taxon>
        <taxon>Dikarya</taxon>
        <taxon>Ascomycota</taxon>
        <taxon>Pezizomycotina</taxon>
        <taxon>Eurotiomycetes</taxon>
        <taxon>Eurotiomycetidae</taxon>
        <taxon>Eurotiales</taxon>
        <taxon>Aspergillaceae</taxon>
        <taxon>Aspergillus</taxon>
        <taxon>Aspergillus subgen. Circumdati</taxon>
    </lineage>
</organism>
<dbReference type="CDD" id="cd12148">
    <property type="entry name" value="fungal_TF_MHR"/>
    <property type="match status" value="1"/>
</dbReference>
<dbReference type="Gene3D" id="4.10.240.10">
    <property type="entry name" value="Zn(2)-C6 fungal-type DNA-binding domain"/>
    <property type="match status" value="1"/>
</dbReference>
<feature type="region of interest" description="Disordered" evidence="7">
    <location>
        <begin position="1"/>
        <end position="32"/>
    </location>
</feature>